<comment type="caution">
    <text evidence="1">The sequence shown here is derived from an EMBL/GenBank/DDBJ whole genome shotgun (WGS) entry which is preliminary data.</text>
</comment>
<gene>
    <name evidence="1" type="ORF">CW311_02690</name>
</gene>
<reference evidence="1 2" key="1">
    <citation type="submission" date="2017-12" db="EMBL/GenBank/DDBJ databases">
        <title>Draft Genome sequences of multiple microbial strains isolated from spacecraft associated surfaces.</title>
        <authorList>
            <person name="Seuylemezian A."/>
            <person name="Vaishampayan P."/>
            <person name="Venkateswaran K."/>
        </authorList>
    </citation>
    <scope>NUCLEOTIDE SEQUENCE [LARGE SCALE GENOMIC DNA]</scope>
    <source>
        <strain evidence="1 2">2P01AA</strain>
    </source>
</reference>
<evidence type="ECO:0000313" key="1">
    <source>
        <dbReference type="EMBL" id="PKF36311.1"/>
    </source>
</evidence>
<dbReference type="Proteomes" id="UP000233553">
    <property type="component" value="Unassembled WGS sequence"/>
</dbReference>
<dbReference type="AlphaFoldDB" id="A0A2N0WJI0"/>
<protein>
    <submittedName>
        <fullName evidence="1">Uncharacterized protein</fullName>
    </submittedName>
</protein>
<organism evidence="1 2">
    <name type="scientific">Acinetobacter proteolyticus</name>
    <dbReference type="NCBI Taxonomy" id="1776741"/>
    <lineage>
        <taxon>Bacteria</taxon>
        <taxon>Pseudomonadati</taxon>
        <taxon>Pseudomonadota</taxon>
        <taxon>Gammaproteobacteria</taxon>
        <taxon>Moraxellales</taxon>
        <taxon>Moraxellaceae</taxon>
        <taxon>Acinetobacter</taxon>
    </lineage>
</organism>
<sequence>MSYQSDQPWSIGLSSISNEYMSLWQMNAYWDTILKWGVHYEPQTHAMGISIQHDNFGLKYITDDLNTNQAKRMGAQLFAQYQW</sequence>
<evidence type="ECO:0000313" key="2">
    <source>
        <dbReference type="Proteomes" id="UP000233553"/>
    </source>
</evidence>
<dbReference type="EMBL" id="PISJ01000003">
    <property type="protein sequence ID" value="PKF36311.1"/>
    <property type="molecule type" value="Genomic_DNA"/>
</dbReference>
<accession>A0A2N0WJI0</accession>
<proteinExistence type="predicted"/>
<name>A0A2N0WJI0_9GAMM</name>